<dbReference type="SMR" id="A0A3L8GHL2"/>
<dbReference type="KEGG" id="sio:DW64_05810"/>
<dbReference type="InterPro" id="IPR024596">
    <property type="entry name" value="RNApol_su_b/EpuA"/>
</dbReference>
<reference evidence="2 4" key="1">
    <citation type="journal article" date="2014" name="Genome Announc.">
        <title>Complete Genome Sequence of a Virulent Strain, Streptococcus iniae ISET0901, Isolated from Diseased Tilapia.</title>
        <authorList>
            <person name="Pridgeon J.W."/>
            <person name="Zhang D."/>
            <person name="Zhang L."/>
        </authorList>
    </citation>
    <scope>NUCLEOTIDE SEQUENCE [LARGE SCALE GENOMIC DNA]</scope>
    <source>
        <strain evidence="2 4">ISET0901</strain>
    </source>
</reference>
<dbReference type="OrthoDB" id="2236461at2"/>
<dbReference type="EMBL" id="CP007586">
    <property type="protein sequence ID" value="AHY15976.1"/>
    <property type="molecule type" value="Genomic_DNA"/>
</dbReference>
<keyword evidence="3" id="KW-0240">DNA-directed RNA polymerase</keyword>
<keyword evidence="1" id="KW-1133">Transmembrane helix</keyword>
<dbReference type="Pfam" id="PF11772">
    <property type="entry name" value="EpuA"/>
    <property type="match status" value="1"/>
</dbReference>
<dbReference type="Proteomes" id="UP000269148">
    <property type="component" value="Unassembled WGS sequence"/>
</dbReference>
<keyword evidence="3" id="KW-0804">Transcription</keyword>
<sequence>MAVGWKYVLRQMGLILLVAVLACLFLAIGLMIGYSFMGDGRDPLSILSIDKWTELLHKFTGK</sequence>
<organism evidence="3 5">
    <name type="scientific">Streptococcus iniae</name>
    <name type="common">Streptococcus shiloi</name>
    <dbReference type="NCBI Taxonomy" id="1346"/>
    <lineage>
        <taxon>Bacteria</taxon>
        <taxon>Bacillati</taxon>
        <taxon>Bacillota</taxon>
        <taxon>Bacilli</taxon>
        <taxon>Lactobacillales</taxon>
        <taxon>Streptococcaceae</taxon>
        <taxon>Streptococcus</taxon>
    </lineage>
</organism>
<keyword evidence="4" id="KW-1185">Reference proteome</keyword>
<proteinExistence type="predicted"/>
<evidence type="ECO:0000313" key="5">
    <source>
        <dbReference type="Proteomes" id="UP000269148"/>
    </source>
</evidence>
<name>A0A3L8GHL2_STRIN</name>
<evidence type="ECO:0000313" key="2">
    <source>
        <dbReference type="EMBL" id="AHY15976.1"/>
    </source>
</evidence>
<dbReference type="GO" id="GO:0000428">
    <property type="term" value="C:DNA-directed RNA polymerase complex"/>
    <property type="evidence" value="ECO:0007669"/>
    <property type="project" value="UniProtKB-KW"/>
</dbReference>
<evidence type="ECO:0000313" key="4">
    <source>
        <dbReference type="Proteomes" id="UP000025245"/>
    </source>
</evidence>
<dbReference type="GeneID" id="35765904"/>
<dbReference type="STRING" id="1346.BMF34_05875"/>
<dbReference type="Proteomes" id="UP000025245">
    <property type="component" value="Chromosome"/>
</dbReference>
<protein>
    <submittedName>
        <fullName evidence="3">DNA-directed RNA polymerase subunit beta</fullName>
    </submittedName>
</protein>
<evidence type="ECO:0000313" key="3">
    <source>
        <dbReference type="EMBL" id="RLU56720.1"/>
    </source>
</evidence>
<accession>A0A3L8GHL2</accession>
<gene>
    <name evidence="3" type="ORF">DIY07_06080</name>
    <name evidence="2" type="ORF">DQ08_05815</name>
</gene>
<feature type="transmembrane region" description="Helical" evidence="1">
    <location>
        <begin position="12"/>
        <end position="37"/>
    </location>
</feature>
<dbReference type="KEGG" id="siz:SI82_05965"/>
<evidence type="ECO:0000256" key="1">
    <source>
        <dbReference type="SAM" id="Phobius"/>
    </source>
</evidence>
<keyword evidence="1" id="KW-0812">Transmembrane</keyword>
<keyword evidence="1" id="KW-0472">Membrane</keyword>
<dbReference type="PROSITE" id="PS51257">
    <property type="entry name" value="PROKAR_LIPOPROTEIN"/>
    <property type="match status" value="1"/>
</dbReference>
<dbReference type="RefSeq" id="WP_003099995.1">
    <property type="nucleotide sequence ID" value="NZ_CP010783.1"/>
</dbReference>
<dbReference type="KEGG" id="siq:DQ08_05815"/>
<dbReference type="AlphaFoldDB" id="A0A3L8GHL2"/>
<reference evidence="3 5" key="2">
    <citation type="submission" date="2018-06" db="EMBL/GenBank/DDBJ databases">
        <title>Mutators as drivers of adaptation in pathogenic bacteria and a risk factor for host jumps and vaccine escape.</title>
        <authorList>
            <person name="Barnes A.C."/>
            <person name="Silayeva O."/>
        </authorList>
    </citation>
    <scope>NUCLEOTIDE SEQUENCE [LARGE SCALE GENOMIC DNA]</scope>
    <source>
        <strain evidence="3 5">QMA0445</strain>
    </source>
</reference>
<dbReference type="EMBL" id="QLQD01000054">
    <property type="protein sequence ID" value="RLU56720.1"/>
    <property type="molecule type" value="Genomic_DNA"/>
</dbReference>